<dbReference type="InterPro" id="IPR019888">
    <property type="entry name" value="Tscrpt_reg_AsnC-like"/>
</dbReference>
<reference evidence="2 3" key="1">
    <citation type="submission" date="2019-04" db="EMBL/GenBank/DDBJ databases">
        <authorList>
            <person name="Van Vliet M D."/>
        </authorList>
    </citation>
    <scope>NUCLEOTIDE SEQUENCE [LARGE SCALE GENOMIC DNA]</scope>
    <source>
        <strain evidence="2 3">F1</strain>
    </source>
</reference>
<dbReference type="InterPro" id="IPR036390">
    <property type="entry name" value="WH_DNA-bd_sf"/>
</dbReference>
<organism evidence="2 3">
    <name type="scientific">Pontiella desulfatans</name>
    <dbReference type="NCBI Taxonomy" id="2750659"/>
    <lineage>
        <taxon>Bacteria</taxon>
        <taxon>Pseudomonadati</taxon>
        <taxon>Kiritimatiellota</taxon>
        <taxon>Kiritimatiellia</taxon>
        <taxon>Kiritimatiellales</taxon>
        <taxon>Pontiellaceae</taxon>
        <taxon>Pontiella</taxon>
    </lineage>
</organism>
<dbReference type="Gene3D" id="1.10.10.10">
    <property type="entry name" value="Winged helix-like DNA-binding domain superfamily/Winged helix DNA-binding domain"/>
    <property type="match status" value="1"/>
</dbReference>
<gene>
    <name evidence="2" type="primary">lrp</name>
    <name evidence="2" type="ORF">PDESU_00116</name>
</gene>
<dbReference type="EMBL" id="CAAHFG010000001">
    <property type="protein sequence ID" value="VGO11571.1"/>
    <property type="molecule type" value="Genomic_DNA"/>
</dbReference>
<dbReference type="Gene3D" id="3.30.70.920">
    <property type="match status" value="1"/>
</dbReference>
<dbReference type="RefSeq" id="WP_136077320.1">
    <property type="nucleotide sequence ID" value="NZ_CAAHFG010000001.1"/>
</dbReference>
<accession>A0A6C2TW63</accession>
<dbReference type="SMART" id="SM00344">
    <property type="entry name" value="HTH_ASNC"/>
    <property type="match status" value="1"/>
</dbReference>
<keyword evidence="3" id="KW-1185">Reference proteome</keyword>
<dbReference type="AlphaFoldDB" id="A0A6C2TW63"/>
<dbReference type="InterPro" id="IPR036388">
    <property type="entry name" value="WH-like_DNA-bd_sf"/>
</dbReference>
<dbReference type="PANTHER" id="PTHR43413">
    <property type="entry name" value="TRANSCRIPTIONAL REGULATOR, ASNC FAMILY"/>
    <property type="match status" value="1"/>
</dbReference>
<evidence type="ECO:0000313" key="3">
    <source>
        <dbReference type="Proteomes" id="UP000366872"/>
    </source>
</evidence>
<protein>
    <submittedName>
        <fullName evidence="2">Leucine-responsive regulatory protein</fullName>
    </submittedName>
</protein>
<evidence type="ECO:0000259" key="1">
    <source>
        <dbReference type="Pfam" id="PF01037"/>
    </source>
</evidence>
<dbReference type="InterPro" id="IPR050684">
    <property type="entry name" value="HTH-Siroheme_Decarb"/>
</dbReference>
<dbReference type="Pfam" id="PF13412">
    <property type="entry name" value="HTH_24"/>
    <property type="match status" value="1"/>
</dbReference>
<dbReference type="InterPro" id="IPR019887">
    <property type="entry name" value="Tscrpt_reg_AsnC/Lrp_C"/>
</dbReference>
<name>A0A6C2TW63_PONDE</name>
<sequence length="159" mass="17757">MNELLNLLKQNALESPENLAKMLGISVEDVKQQIAEYEKDGVIRAYQAVVNEERLDASLVTTVIEVKVTPESEGGFDRIADRISRFPEVDSVFLMSGGFDLLLFIKGRTMHEAFGFVSEKLATMPGITSTATHFMMKTYKQNGIVMHTGEDDERLKVSP</sequence>
<dbReference type="InterPro" id="IPR011008">
    <property type="entry name" value="Dimeric_a/b-barrel"/>
</dbReference>
<dbReference type="SUPFAM" id="SSF54909">
    <property type="entry name" value="Dimeric alpha+beta barrel"/>
    <property type="match status" value="1"/>
</dbReference>
<proteinExistence type="predicted"/>
<dbReference type="SUPFAM" id="SSF46785">
    <property type="entry name" value="Winged helix' DNA-binding domain"/>
    <property type="match status" value="1"/>
</dbReference>
<dbReference type="PANTHER" id="PTHR43413:SF7">
    <property type="entry name" value="HTH-TYPE TRANSCRIPTIONAL REGULATOR PTR2"/>
    <property type="match status" value="1"/>
</dbReference>
<feature type="domain" description="Transcription regulator AsnC/Lrp ligand binding" evidence="1">
    <location>
        <begin position="64"/>
        <end position="138"/>
    </location>
</feature>
<evidence type="ECO:0000313" key="2">
    <source>
        <dbReference type="EMBL" id="VGO11571.1"/>
    </source>
</evidence>
<dbReference type="Pfam" id="PF01037">
    <property type="entry name" value="AsnC_trans_reg"/>
    <property type="match status" value="1"/>
</dbReference>
<dbReference type="Proteomes" id="UP000366872">
    <property type="component" value="Unassembled WGS sequence"/>
</dbReference>